<feature type="transmembrane region" description="Helical" evidence="4">
    <location>
        <begin position="295"/>
        <end position="318"/>
    </location>
</feature>
<proteinExistence type="inferred from homology"/>
<feature type="transmembrane region" description="Helical" evidence="4">
    <location>
        <begin position="6"/>
        <end position="25"/>
    </location>
</feature>
<dbReference type="SUPFAM" id="SSF53448">
    <property type="entry name" value="Nucleotide-diphospho-sugar transferases"/>
    <property type="match status" value="1"/>
</dbReference>
<dbReference type="InterPro" id="IPR001173">
    <property type="entry name" value="Glyco_trans_2-like"/>
</dbReference>
<evidence type="ECO:0000259" key="5">
    <source>
        <dbReference type="Pfam" id="PF00535"/>
    </source>
</evidence>
<protein>
    <submittedName>
        <fullName evidence="6">Glycosyltransferase family 2 protein</fullName>
    </submittedName>
</protein>
<comment type="similarity">
    <text evidence="1">Belongs to the glycosyltransferase 2 family.</text>
</comment>
<keyword evidence="7" id="KW-1185">Reference proteome</keyword>
<evidence type="ECO:0000313" key="7">
    <source>
        <dbReference type="Proteomes" id="UP001501521"/>
    </source>
</evidence>
<keyword evidence="4" id="KW-0812">Transmembrane</keyword>
<comment type="caution">
    <text evidence="6">The sequence shown here is derived from an EMBL/GenBank/DDBJ whole genome shotgun (WGS) entry which is preliminary data.</text>
</comment>
<keyword evidence="2" id="KW-0328">Glycosyltransferase</keyword>
<evidence type="ECO:0000256" key="4">
    <source>
        <dbReference type="SAM" id="Phobius"/>
    </source>
</evidence>
<evidence type="ECO:0000256" key="3">
    <source>
        <dbReference type="ARBA" id="ARBA00022679"/>
    </source>
</evidence>
<keyword evidence="4" id="KW-1133">Transmembrane helix</keyword>
<dbReference type="RefSeq" id="WP_345579677.1">
    <property type="nucleotide sequence ID" value="NZ_BAABLV010000016.1"/>
</dbReference>
<sequence>MTPLTTVLLMVAIPGLIMGAFNWALHPLAVLFEFRQKTPPALPVRPRVSVVIPAYNESVVLAGCLDSVLASGYPDLELLLVDDGSSDDTLQIMRRYEADARVTVISKANGGKGSALNAGIARATGDVFVFADADGVFTPHTIPRLLEGFRHDKVGAVCGNDLPINVESPLTALLALMTHVGTGMTRRALALVGILPIVAGNSGAFRADVVRELGGFREDTVGEDLELTWRVQFSGYDVEFAPHAKVLAEVPSTLKGLWKQRVRWQRGLIQTARIHRARFEQWPSRPVDAYLPLNLLSMLALPVLQLAALVLSVVAIAVGDLRFDGLLGMLMWAGLGLALGVSVLALILDRDWRDFRLLVFLPLWVPFSVMMSCVTVAALWHEARGTEARWNKLQRTGVRTMVGRAGLASGTGTP</sequence>
<keyword evidence="4" id="KW-0472">Membrane</keyword>
<keyword evidence="3" id="KW-0808">Transferase</keyword>
<dbReference type="InterPro" id="IPR029044">
    <property type="entry name" value="Nucleotide-diphossugar_trans"/>
</dbReference>
<reference evidence="7" key="1">
    <citation type="journal article" date="2019" name="Int. J. Syst. Evol. Microbiol.">
        <title>The Global Catalogue of Microorganisms (GCM) 10K type strain sequencing project: providing services to taxonomists for standard genome sequencing and annotation.</title>
        <authorList>
            <consortium name="The Broad Institute Genomics Platform"/>
            <consortium name="The Broad Institute Genome Sequencing Center for Infectious Disease"/>
            <person name="Wu L."/>
            <person name="Ma J."/>
        </authorList>
    </citation>
    <scope>NUCLEOTIDE SEQUENCE [LARGE SCALE GENOMIC DNA]</scope>
    <source>
        <strain evidence="7">JCM 19125</strain>
    </source>
</reference>
<dbReference type="EMBL" id="BAABLV010000016">
    <property type="protein sequence ID" value="GAA4894177.1"/>
    <property type="molecule type" value="Genomic_DNA"/>
</dbReference>
<accession>A0ABP9FE56</accession>
<name>A0ABP9FE56_9ACTN</name>
<feature type="transmembrane region" description="Helical" evidence="4">
    <location>
        <begin position="355"/>
        <end position="380"/>
    </location>
</feature>
<dbReference type="Gene3D" id="3.90.550.10">
    <property type="entry name" value="Spore Coat Polysaccharide Biosynthesis Protein SpsA, Chain A"/>
    <property type="match status" value="1"/>
</dbReference>
<feature type="domain" description="Glycosyltransferase 2-like" evidence="5">
    <location>
        <begin position="49"/>
        <end position="213"/>
    </location>
</feature>
<dbReference type="PANTHER" id="PTHR43630:SF1">
    <property type="entry name" value="POLY-BETA-1,6-N-ACETYL-D-GLUCOSAMINE SYNTHASE"/>
    <property type="match status" value="1"/>
</dbReference>
<dbReference type="Pfam" id="PF00535">
    <property type="entry name" value="Glycos_transf_2"/>
    <property type="match status" value="1"/>
</dbReference>
<dbReference type="Proteomes" id="UP001501521">
    <property type="component" value="Unassembled WGS sequence"/>
</dbReference>
<organism evidence="6 7">
    <name type="scientific">Tessaracoccus lubricantis</name>
    <dbReference type="NCBI Taxonomy" id="545543"/>
    <lineage>
        <taxon>Bacteria</taxon>
        <taxon>Bacillati</taxon>
        <taxon>Actinomycetota</taxon>
        <taxon>Actinomycetes</taxon>
        <taxon>Propionibacteriales</taxon>
        <taxon>Propionibacteriaceae</taxon>
        <taxon>Tessaracoccus</taxon>
    </lineage>
</organism>
<feature type="transmembrane region" description="Helical" evidence="4">
    <location>
        <begin position="330"/>
        <end position="348"/>
    </location>
</feature>
<gene>
    <name evidence="6" type="ORF">GCM10025789_09230</name>
</gene>
<evidence type="ECO:0000256" key="2">
    <source>
        <dbReference type="ARBA" id="ARBA00022676"/>
    </source>
</evidence>
<dbReference type="PANTHER" id="PTHR43630">
    <property type="entry name" value="POLY-BETA-1,6-N-ACETYL-D-GLUCOSAMINE SYNTHASE"/>
    <property type="match status" value="1"/>
</dbReference>
<evidence type="ECO:0000313" key="6">
    <source>
        <dbReference type="EMBL" id="GAA4894177.1"/>
    </source>
</evidence>
<dbReference type="CDD" id="cd06423">
    <property type="entry name" value="CESA_like"/>
    <property type="match status" value="1"/>
</dbReference>
<evidence type="ECO:0000256" key="1">
    <source>
        <dbReference type="ARBA" id="ARBA00006739"/>
    </source>
</evidence>